<gene>
    <name evidence="2" type="primary">Pol</name>
    <name evidence="2" type="ORF">SNEC2469_LOCUS17109</name>
</gene>
<accession>A0A812V0I5</accession>
<evidence type="ECO:0000313" key="3">
    <source>
        <dbReference type="Proteomes" id="UP000601435"/>
    </source>
</evidence>
<dbReference type="OrthoDB" id="443933at2759"/>
<evidence type="ECO:0000313" key="2">
    <source>
        <dbReference type="EMBL" id="CAE7594421.1"/>
    </source>
</evidence>
<sequence length="307" mass="34473">MLISVRYCSNFVWRRLTVNSSNPRAMSLPFLMLRFQQVLQMTGAELNPEAEIFRFCLPQVGAASGAPNKADPPSKRPRQDTQNRRGQRRPFAPSLPSAPAGQSDSIQTMARMLMRQEEIIAELRMDKTLMLYFREDDVSVLPGLYQVAKEWGKQQEEGTSQTTSPIRTLLLACLIQQLRDRVHYMTAGPEGITKLQAKKLVQHPEAGVMSNQDLLAKLDFLLANLKGEVIHKFHSTKRLQALEDEQATTAAFFLSVSLRGTVATQVHETFVQLIGVSALQLVGLSMKRATLRRPQLAQQVARIAYGR</sequence>
<dbReference type="EMBL" id="CAJNJA010028137">
    <property type="protein sequence ID" value="CAE7594421.1"/>
    <property type="molecule type" value="Genomic_DNA"/>
</dbReference>
<feature type="region of interest" description="Disordered" evidence="1">
    <location>
        <begin position="64"/>
        <end position="103"/>
    </location>
</feature>
<keyword evidence="3" id="KW-1185">Reference proteome</keyword>
<dbReference type="Proteomes" id="UP000601435">
    <property type="component" value="Unassembled WGS sequence"/>
</dbReference>
<comment type="caution">
    <text evidence="2">The sequence shown here is derived from an EMBL/GenBank/DDBJ whole genome shotgun (WGS) entry which is preliminary data.</text>
</comment>
<feature type="compositionally biased region" description="Basic and acidic residues" evidence="1">
    <location>
        <begin position="72"/>
        <end position="83"/>
    </location>
</feature>
<name>A0A812V0I5_9DINO</name>
<evidence type="ECO:0000256" key="1">
    <source>
        <dbReference type="SAM" id="MobiDB-lite"/>
    </source>
</evidence>
<proteinExistence type="predicted"/>
<organism evidence="2 3">
    <name type="scientific">Symbiodinium necroappetens</name>
    <dbReference type="NCBI Taxonomy" id="1628268"/>
    <lineage>
        <taxon>Eukaryota</taxon>
        <taxon>Sar</taxon>
        <taxon>Alveolata</taxon>
        <taxon>Dinophyceae</taxon>
        <taxon>Suessiales</taxon>
        <taxon>Symbiodiniaceae</taxon>
        <taxon>Symbiodinium</taxon>
    </lineage>
</organism>
<dbReference type="AlphaFoldDB" id="A0A812V0I5"/>
<protein>
    <submittedName>
        <fullName evidence="2">Pol protein</fullName>
    </submittedName>
</protein>
<reference evidence="2" key="1">
    <citation type="submission" date="2021-02" db="EMBL/GenBank/DDBJ databases">
        <authorList>
            <person name="Dougan E. K."/>
            <person name="Rhodes N."/>
            <person name="Thang M."/>
            <person name="Chan C."/>
        </authorList>
    </citation>
    <scope>NUCLEOTIDE SEQUENCE</scope>
</reference>